<protein>
    <submittedName>
        <fullName evidence="3">Lipase 2</fullName>
        <ecNumber evidence="3">3.1.1.3</ecNumber>
    </submittedName>
</protein>
<evidence type="ECO:0000313" key="3">
    <source>
        <dbReference type="EMBL" id="CRY74386.1"/>
    </source>
</evidence>
<accession>A0A0H5NWJ2</accession>
<dbReference type="InterPro" id="IPR013094">
    <property type="entry name" value="AB_hydrolase_3"/>
</dbReference>
<dbReference type="PANTHER" id="PTHR48081">
    <property type="entry name" value="AB HYDROLASE SUPERFAMILY PROTEIN C4A8.06C"/>
    <property type="match status" value="1"/>
</dbReference>
<name>A0A0H5NWJ2_NOCFR</name>
<dbReference type="InterPro" id="IPR029058">
    <property type="entry name" value="AB_hydrolase_fold"/>
</dbReference>
<dbReference type="EC" id="3.1.1.3" evidence="3"/>
<dbReference type="RefSeq" id="WP_060590364.1">
    <property type="nucleotide sequence ID" value="NZ_CP031418.1"/>
</dbReference>
<dbReference type="PANTHER" id="PTHR48081:SF8">
    <property type="entry name" value="ALPHA_BETA HYDROLASE FOLD-3 DOMAIN-CONTAINING PROTEIN-RELATED"/>
    <property type="match status" value="1"/>
</dbReference>
<dbReference type="InterPro" id="IPR050300">
    <property type="entry name" value="GDXG_lipolytic_enzyme"/>
</dbReference>
<organism evidence="3 4">
    <name type="scientific">Nocardia farcinica</name>
    <dbReference type="NCBI Taxonomy" id="37329"/>
    <lineage>
        <taxon>Bacteria</taxon>
        <taxon>Bacillati</taxon>
        <taxon>Actinomycetota</taxon>
        <taxon>Actinomycetes</taxon>
        <taxon>Mycobacteriales</taxon>
        <taxon>Nocardiaceae</taxon>
        <taxon>Nocardia</taxon>
    </lineage>
</organism>
<dbReference type="GO" id="GO:0004806">
    <property type="term" value="F:triacylglycerol lipase activity"/>
    <property type="evidence" value="ECO:0007669"/>
    <property type="project" value="UniProtKB-EC"/>
</dbReference>
<dbReference type="Gene3D" id="3.40.50.1820">
    <property type="entry name" value="alpha/beta hydrolase"/>
    <property type="match status" value="1"/>
</dbReference>
<evidence type="ECO:0000256" key="1">
    <source>
        <dbReference type="ARBA" id="ARBA00022801"/>
    </source>
</evidence>
<evidence type="ECO:0000313" key="4">
    <source>
        <dbReference type="Proteomes" id="UP000057820"/>
    </source>
</evidence>
<dbReference type="EMBL" id="LN868938">
    <property type="protein sequence ID" value="CRY74386.1"/>
    <property type="molecule type" value="Genomic_DNA"/>
</dbReference>
<reference evidence="4" key="1">
    <citation type="submission" date="2015-03" db="EMBL/GenBank/DDBJ databases">
        <authorList>
            <consortium name="Pathogen Informatics"/>
        </authorList>
    </citation>
    <scope>NUCLEOTIDE SEQUENCE [LARGE SCALE GENOMIC DNA]</scope>
    <source>
        <strain evidence="4">NCTC11134</strain>
    </source>
</reference>
<feature type="domain" description="Alpha/beta hydrolase fold-3" evidence="2">
    <location>
        <begin position="89"/>
        <end position="295"/>
    </location>
</feature>
<proteinExistence type="predicted"/>
<dbReference type="Proteomes" id="UP000057820">
    <property type="component" value="Chromosome 1"/>
</dbReference>
<keyword evidence="1 3" id="KW-0378">Hydrolase</keyword>
<dbReference type="SUPFAM" id="SSF53474">
    <property type="entry name" value="alpha/beta-Hydrolases"/>
    <property type="match status" value="1"/>
</dbReference>
<evidence type="ECO:0000259" key="2">
    <source>
        <dbReference type="Pfam" id="PF07859"/>
    </source>
</evidence>
<dbReference type="Pfam" id="PF07859">
    <property type="entry name" value="Abhydrolase_3"/>
    <property type="match status" value="1"/>
</dbReference>
<dbReference type="AlphaFoldDB" id="A0A0H5NWJ2"/>
<gene>
    <name evidence="3" type="primary">lip2_1</name>
    <name evidence="3" type="ORF">ERS450000_00642</name>
</gene>
<dbReference type="KEGG" id="nfr:ERS450000_00642"/>
<sequence length="332" mass="35035">MNDAAPACWALLDDQAAAVAAMIGRLLPEPLHVLGPQQARALLNSAPSADPITRLDHVEQLTVPTRSGTIAARLYRTDDTPAGGAAPTLVYLHGGGFVLGTLDGCDELCRAIAAGSGWTVVSLDYRLAPENPYPAALHDCVDAYAWLTRSATDLGIDAGRIAVGGDSAGGNLAVALLLSLREQGGALPVAQVLAYPAVDDTFSRASWTESADAPLLGAAQGRWFWEQYTGVGHPGGDPLAAPMRAESLRGLPPALVLTAEVDPIRDDAEAYAQRLRAEGVAVSSTRYRGVFHGFFTEVGVFAQTTAAIDEVCRFLRELPRDRRLARGRGEPC</sequence>